<name>A0ABW5WYL7_9STAP</name>
<accession>A0ABW5WYL7</accession>
<dbReference type="Pfam" id="PF18662">
    <property type="entry name" value="HTH_56"/>
    <property type="match status" value="1"/>
</dbReference>
<feature type="domain" description="Cch helix turn helix" evidence="2">
    <location>
        <begin position="422"/>
        <end position="530"/>
    </location>
</feature>
<proteinExistence type="predicted"/>
<gene>
    <name evidence="3" type="ORF">ACFSX4_11325</name>
</gene>
<dbReference type="InterPro" id="IPR009270">
    <property type="entry name" value="DUF927"/>
</dbReference>
<keyword evidence="4" id="KW-1185">Reference proteome</keyword>
<reference evidence="4" key="1">
    <citation type="journal article" date="2019" name="Int. J. Syst. Evol. Microbiol.">
        <title>The Global Catalogue of Microorganisms (GCM) 10K type strain sequencing project: providing services to taxonomists for standard genome sequencing and annotation.</title>
        <authorList>
            <consortium name="The Broad Institute Genomics Platform"/>
            <consortium name="The Broad Institute Genome Sequencing Center for Infectious Disease"/>
            <person name="Wu L."/>
            <person name="Ma J."/>
        </authorList>
    </citation>
    <scope>NUCLEOTIDE SEQUENCE [LARGE SCALE GENOMIC DNA]</scope>
    <source>
        <strain evidence="4">KCTC 33575</strain>
    </source>
</reference>
<evidence type="ECO:0000259" key="1">
    <source>
        <dbReference type="Pfam" id="PF06048"/>
    </source>
</evidence>
<dbReference type="Proteomes" id="UP001597519">
    <property type="component" value="Unassembled WGS sequence"/>
</dbReference>
<dbReference type="RefSeq" id="WP_377774674.1">
    <property type="nucleotide sequence ID" value="NZ_JBHUOQ010000004.1"/>
</dbReference>
<dbReference type="InterPro" id="IPR040538">
    <property type="entry name" value="Cch_HTH"/>
</dbReference>
<dbReference type="Pfam" id="PF06048">
    <property type="entry name" value="DUF927"/>
    <property type="match status" value="1"/>
</dbReference>
<feature type="domain" description="DUF927" evidence="1">
    <location>
        <begin position="3"/>
        <end position="275"/>
    </location>
</feature>
<protein>
    <submittedName>
        <fullName evidence="3">DUF927 domain-containing protein</fullName>
    </submittedName>
</protein>
<dbReference type="EMBL" id="JBHUOQ010000004">
    <property type="protein sequence ID" value="MFD2831055.1"/>
    <property type="molecule type" value="Genomic_DNA"/>
</dbReference>
<evidence type="ECO:0000259" key="2">
    <source>
        <dbReference type="Pfam" id="PF18662"/>
    </source>
</evidence>
<evidence type="ECO:0000313" key="3">
    <source>
        <dbReference type="EMBL" id="MFD2831055.1"/>
    </source>
</evidence>
<evidence type="ECO:0000313" key="4">
    <source>
        <dbReference type="Proteomes" id="UP001597519"/>
    </source>
</evidence>
<organism evidence="3 4">
    <name type="scientific">Corticicoccus populi</name>
    <dbReference type="NCBI Taxonomy" id="1812821"/>
    <lineage>
        <taxon>Bacteria</taxon>
        <taxon>Bacillati</taxon>
        <taxon>Bacillota</taxon>
        <taxon>Bacilli</taxon>
        <taxon>Bacillales</taxon>
        <taxon>Staphylococcaceae</taxon>
        <taxon>Corticicoccus</taxon>
    </lineage>
</organism>
<comment type="caution">
    <text evidence="3">The sequence shown here is derived from an EMBL/GenBank/DDBJ whole genome shotgun (WGS) entry which is preliminary data.</text>
</comment>
<sequence length="581" mass="64838">MELKEGGWYEYNPKTKKEVLVAPPIRISKKRVFSPSNKTVIEISLNGQKIHEDDMAILSSRRIEELATYGLPVHSRNKVALSAALMDMAFNLPETTLYEQVGLINDGNGLDYYGDRALRKDAELDSKSPYNLSPSGSAEEWMKMFKEQVEGNTPLEFAVVLGVSGVVLTYLKDAGKDVFCPVVHISGESSTGKTTAAKLALSTAGSPKSNKGLFDNWNATSNAIIGKLSNNMGIPVCFDEISASNNLSITDLIYTISEGVERSRSDVNGVARPPRHWSTIVLSTGEMGIDELPSSKKNIGLNIRTFSFKDTFTNSAQQSENIKSVIHDNYGHILPQVASELLETPVNTILEIYDEAIETLKNSLTGSSDVADRLINHYAAFLLAATTLNCTSTFEKHDVSINEEELFDFLVNHEKNVSKQRDLAQSAFVLLIEYLINNQNKIVDKKSDVPHRTETIGFFEQGTHEEYYIRILRNDFKKFCDNNGFQGHTIVARALKDKKYFLTNSSDRTAMQESTDGERIGSFYKLLIPKENYGDFEYIENQKSSSILENNQKLIEEHNSNSAVSPFKQTIDSIEEDLKGL</sequence>